<organism evidence="2 3">
    <name type="scientific">Anditalea andensis</name>
    <dbReference type="NCBI Taxonomy" id="1048983"/>
    <lineage>
        <taxon>Bacteria</taxon>
        <taxon>Pseudomonadati</taxon>
        <taxon>Bacteroidota</taxon>
        <taxon>Cytophagia</taxon>
        <taxon>Cytophagales</taxon>
        <taxon>Cytophagaceae</taxon>
        <taxon>Anditalea</taxon>
    </lineage>
</organism>
<dbReference type="AlphaFoldDB" id="A0A074KS10"/>
<dbReference type="Pfam" id="PF18753">
    <property type="entry name" value="Nmad2"/>
    <property type="match status" value="1"/>
</dbReference>
<dbReference type="Proteomes" id="UP000027821">
    <property type="component" value="Unassembled WGS sequence"/>
</dbReference>
<dbReference type="RefSeq" id="WP_035079825.1">
    <property type="nucleotide sequence ID" value="NZ_JMIH01000042.1"/>
</dbReference>
<dbReference type="eggNOG" id="ENOG502Z8HI">
    <property type="taxonomic scope" value="Bacteria"/>
</dbReference>
<dbReference type="EMBL" id="JMIH01000042">
    <property type="protein sequence ID" value="KEO71669.1"/>
    <property type="molecule type" value="Genomic_DNA"/>
</dbReference>
<comment type="caution">
    <text evidence="2">The sequence shown here is derived from an EMBL/GenBank/DDBJ whole genome shotgun (WGS) entry which is preliminary data.</text>
</comment>
<evidence type="ECO:0000259" key="1">
    <source>
        <dbReference type="Pfam" id="PF18753"/>
    </source>
</evidence>
<protein>
    <recommendedName>
        <fullName evidence="1">Nucleotide modification associated domain-containing protein</fullName>
    </recommendedName>
</protein>
<name>A0A074KS10_9BACT</name>
<feature type="domain" description="Nucleotide modification associated" evidence="1">
    <location>
        <begin position="1"/>
        <end position="202"/>
    </location>
</feature>
<dbReference type="InterPro" id="IPR041180">
    <property type="entry name" value="Nmad2"/>
</dbReference>
<dbReference type="OrthoDB" id="2080678at2"/>
<accession>A0A074KS10</accession>
<evidence type="ECO:0000313" key="2">
    <source>
        <dbReference type="EMBL" id="KEO71669.1"/>
    </source>
</evidence>
<keyword evidence="3" id="KW-1185">Reference proteome</keyword>
<sequence>MIKIYSYVLRIDDGAAPNPFWDNCTLTICKPAIRRNAQIGDWVIGTGSKNTKLEDGKTYDFSNSIVYAMKITDKKTLKEYDEFCKNNLPNKIPEWKTKDWRYRVGDCIYNYSINDEPTIRKGVHNEGNRQRDLGGIYALLSDHFYYFGIEARPLPTELKVLIKRNQGHKKIEVPRLIQEFEKWIEQFKKNKLYADPQMRWLFDRELSDKEVMMTCVKKKIETEEDENEETVC</sequence>
<reference evidence="2 3" key="1">
    <citation type="submission" date="2014-04" db="EMBL/GenBank/DDBJ databases">
        <title>Characterization and application of a salt tolerant electro-active bacterium.</title>
        <authorList>
            <person name="Yang L."/>
            <person name="Wei S."/>
            <person name="Tay Q.X.M."/>
        </authorList>
    </citation>
    <scope>NUCLEOTIDE SEQUENCE [LARGE SCALE GENOMIC DNA]</scope>
    <source>
        <strain evidence="2 3">LY1</strain>
    </source>
</reference>
<gene>
    <name evidence="2" type="ORF">EL17_23455</name>
</gene>
<proteinExistence type="predicted"/>
<evidence type="ECO:0000313" key="3">
    <source>
        <dbReference type="Proteomes" id="UP000027821"/>
    </source>
</evidence>